<reference evidence="1" key="1">
    <citation type="submission" date="2021-06" db="EMBL/GenBank/DDBJ databases">
        <authorList>
            <person name="Kallberg Y."/>
            <person name="Tangrot J."/>
            <person name="Rosling A."/>
        </authorList>
    </citation>
    <scope>NUCLEOTIDE SEQUENCE</scope>
    <source>
        <strain evidence="1">87-6 pot B 2015</strain>
    </source>
</reference>
<dbReference type="AlphaFoldDB" id="A0A9N9IEK5"/>
<proteinExistence type="predicted"/>
<gene>
    <name evidence="1" type="ORF">FMOSSE_LOCUS15674</name>
</gene>
<protein>
    <submittedName>
        <fullName evidence="1">2353_t:CDS:1</fullName>
    </submittedName>
</protein>
<sequence>LSYGVCEITFTDDDVIHINKHDAHFYINSIKVKKIESYNQTSNGLYGCQPNCGWSFDLKVDNSTRKIAPVASKQLPYTCADNPTTWRVDLNTKVLSFGDTPNPDYPFIFTFLSEPLSRN</sequence>
<evidence type="ECO:0000313" key="2">
    <source>
        <dbReference type="Proteomes" id="UP000789375"/>
    </source>
</evidence>
<feature type="non-terminal residue" evidence="1">
    <location>
        <position position="1"/>
    </location>
</feature>
<evidence type="ECO:0000313" key="1">
    <source>
        <dbReference type="EMBL" id="CAG8731562.1"/>
    </source>
</evidence>
<name>A0A9N9IEK5_FUNMO</name>
<accession>A0A9N9IEK5</accession>
<organism evidence="1 2">
    <name type="scientific">Funneliformis mosseae</name>
    <name type="common">Endomycorrhizal fungus</name>
    <name type="synonym">Glomus mosseae</name>
    <dbReference type="NCBI Taxonomy" id="27381"/>
    <lineage>
        <taxon>Eukaryota</taxon>
        <taxon>Fungi</taxon>
        <taxon>Fungi incertae sedis</taxon>
        <taxon>Mucoromycota</taxon>
        <taxon>Glomeromycotina</taxon>
        <taxon>Glomeromycetes</taxon>
        <taxon>Glomerales</taxon>
        <taxon>Glomeraceae</taxon>
        <taxon>Funneliformis</taxon>
    </lineage>
</organism>
<dbReference type="Proteomes" id="UP000789375">
    <property type="component" value="Unassembled WGS sequence"/>
</dbReference>
<keyword evidence="2" id="KW-1185">Reference proteome</keyword>
<dbReference type="EMBL" id="CAJVPP010017076">
    <property type="protein sequence ID" value="CAG8731562.1"/>
    <property type="molecule type" value="Genomic_DNA"/>
</dbReference>
<comment type="caution">
    <text evidence="1">The sequence shown here is derived from an EMBL/GenBank/DDBJ whole genome shotgun (WGS) entry which is preliminary data.</text>
</comment>